<comment type="caution">
    <text evidence="2">The sequence shown here is derived from an EMBL/GenBank/DDBJ whole genome shotgun (WGS) entry which is preliminary data.</text>
</comment>
<evidence type="ECO:0000256" key="1">
    <source>
        <dbReference type="SAM" id="Phobius"/>
    </source>
</evidence>
<accession>A0A2S9WTH5</accession>
<keyword evidence="3" id="KW-1185">Reference proteome</keyword>
<reference evidence="2 3" key="1">
    <citation type="submission" date="2016-11" db="EMBL/GenBank/DDBJ databases">
        <title>Trade-off between light-utilization and light-protection in marine flavobacteria.</title>
        <authorList>
            <person name="Kumagai Y."/>
        </authorList>
    </citation>
    <scope>NUCLEOTIDE SEQUENCE [LARGE SCALE GENOMIC DNA]</scope>
    <source>
        <strain evidence="2 3">JCM 17109</strain>
    </source>
</reference>
<proteinExistence type="predicted"/>
<feature type="transmembrane region" description="Helical" evidence="1">
    <location>
        <begin position="36"/>
        <end position="53"/>
    </location>
</feature>
<keyword evidence="1" id="KW-0812">Transmembrane</keyword>
<dbReference type="AlphaFoldDB" id="A0A2S9WTH5"/>
<keyword evidence="1" id="KW-1133">Transmembrane helix</keyword>
<evidence type="ECO:0000313" key="3">
    <source>
        <dbReference type="Proteomes" id="UP000239532"/>
    </source>
</evidence>
<name>A0A2S9WTH5_9FLAO</name>
<gene>
    <name evidence="2" type="ORF">BST86_06600</name>
</gene>
<evidence type="ECO:0000313" key="2">
    <source>
        <dbReference type="EMBL" id="PRP66792.1"/>
    </source>
</evidence>
<feature type="transmembrane region" description="Helical" evidence="1">
    <location>
        <begin position="12"/>
        <end position="30"/>
    </location>
</feature>
<organism evidence="2 3">
    <name type="scientific">Nonlabens agnitus</name>
    <dbReference type="NCBI Taxonomy" id="870484"/>
    <lineage>
        <taxon>Bacteria</taxon>
        <taxon>Pseudomonadati</taxon>
        <taxon>Bacteroidota</taxon>
        <taxon>Flavobacteriia</taxon>
        <taxon>Flavobacteriales</taxon>
        <taxon>Flavobacteriaceae</taxon>
        <taxon>Nonlabens</taxon>
    </lineage>
</organism>
<sequence>MLIDSTIKNTGISTGTALGCSLAVVCSWTRNRSIKWAILAGILNWFYVIYFYITRDEAHAGRSKKKITP</sequence>
<dbReference type="OrthoDB" id="287788at2"/>
<dbReference type="EMBL" id="MQUC01000003">
    <property type="protein sequence ID" value="PRP66792.1"/>
    <property type="molecule type" value="Genomic_DNA"/>
</dbReference>
<protein>
    <submittedName>
        <fullName evidence="2">Uncharacterized protein</fullName>
    </submittedName>
</protein>
<dbReference type="Proteomes" id="UP000239532">
    <property type="component" value="Unassembled WGS sequence"/>
</dbReference>
<keyword evidence="1" id="KW-0472">Membrane</keyword>